<gene>
    <name evidence="1" type="ORF">LTR78_000118</name>
</gene>
<dbReference type="PANTHER" id="PTHR42085:SF1">
    <property type="entry name" value="F-BOX DOMAIN-CONTAINING PROTEIN"/>
    <property type="match status" value="1"/>
</dbReference>
<dbReference type="InterPro" id="IPR038883">
    <property type="entry name" value="AN11006-like"/>
</dbReference>
<proteinExistence type="predicted"/>
<dbReference type="AlphaFoldDB" id="A0AAE1C688"/>
<sequence length="95" mass="11106">MTTTTPQKSRLLTLPAELRNTIYEHVLCSKGHILVRDGRSGHHHRPKCLLHTCQQIREEASPIYYTQNTFRHYVPDRGSASPPIRLWLFFWPAII</sequence>
<accession>A0AAE1C688</accession>
<reference evidence="1" key="1">
    <citation type="submission" date="2023-07" db="EMBL/GenBank/DDBJ databases">
        <title>Black Yeasts Isolated from many extreme environments.</title>
        <authorList>
            <person name="Coleine C."/>
            <person name="Stajich J.E."/>
            <person name="Selbmann L."/>
        </authorList>
    </citation>
    <scope>NUCLEOTIDE SEQUENCE</scope>
    <source>
        <strain evidence="1">CCFEE 5485</strain>
    </source>
</reference>
<evidence type="ECO:0000313" key="1">
    <source>
        <dbReference type="EMBL" id="KAK3679742.1"/>
    </source>
</evidence>
<organism evidence="1 2">
    <name type="scientific">Recurvomyces mirabilis</name>
    <dbReference type="NCBI Taxonomy" id="574656"/>
    <lineage>
        <taxon>Eukaryota</taxon>
        <taxon>Fungi</taxon>
        <taxon>Dikarya</taxon>
        <taxon>Ascomycota</taxon>
        <taxon>Pezizomycotina</taxon>
        <taxon>Dothideomycetes</taxon>
        <taxon>Dothideomycetidae</taxon>
        <taxon>Mycosphaerellales</taxon>
        <taxon>Teratosphaeriaceae</taxon>
        <taxon>Recurvomyces</taxon>
    </lineage>
</organism>
<dbReference type="PANTHER" id="PTHR42085">
    <property type="entry name" value="F-BOX DOMAIN-CONTAINING PROTEIN"/>
    <property type="match status" value="1"/>
</dbReference>
<dbReference type="EMBL" id="JAUTXT010000001">
    <property type="protein sequence ID" value="KAK3679742.1"/>
    <property type="molecule type" value="Genomic_DNA"/>
</dbReference>
<protein>
    <submittedName>
        <fullName evidence="1">Uncharacterized protein</fullName>
    </submittedName>
</protein>
<keyword evidence="2" id="KW-1185">Reference proteome</keyword>
<evidence type="ECO:0000313" key="2">
    <source>
        <dbReference type="Proteomes" id="UP001274830"/>
    </source>
</evidence>
<feature type="non-terminal residue" evidence="1">
    <location>
        <position position="95"/>
    </location>
</feature>
<comment type="caution">
    <text evidence="1">The sequence shown here is derived from an EMBL/GenBank/DDBJ whole genome shotgun (WGS) entry which is preliminary data.</text>
</comment>
<name>A0AAE1C688_9PEZI</name>
<dbReference type="Proteomes" id="UP001274830">
    <property type="component" value="Unassembled WGS sequence"/>
</dbReference>